<comment type="cofactor">
    <cofactor evidence="1">
        <name>thiamine diphosphate</name>
        <dbReference type="ChEBI" id="CHEBI:58937"/>
    </cofactor>
</comment>
<keyword evidence="6" id="KW-1185">Reference proteome</keyword>
<sequence length="322" mass="35425">MKKITLNNALDEAYLEEMLRDEDVILFGEDVQTGCGATSHPLLAQNFGPDRLIPMPITEQLICNSAVGMALAGMRPIAELGFEDFLSLGFDALANQAAKIRFWSHGKVKCPMVVVTCGGVGAGCGCNHSQKAEAWLANVPGLKILCPTTAADTKGMMKAAIRDDDPVLFLVNRSLQYVEDEIPEEDYIVPLGKARIAKEGKDLTVVCWHRPYTYVMELAEELKEEGIDLEVIDPRSMCPFDKETIITSVRKTGRLLVTHEAPYKFGPCAEIITTVVEEAMDSLKAAPVRACTPMTAIPSLSPEMDTVVTKEQIRKAVYQMWD</sequence>
<evidence type="ECO:0000313" key="6">
    <source>
        <dbReference type="Proteomes" id="UP001652442"/>
    </source>
</evidence>
<dbReference type="InterPro" id="IPR009014">
    <property type="entry name" value="Transketo_C/PFOR_II"/>
</dbReference>
<comment type="caution">
    <text evidence="5">The sequence shown here is derived from an EMBL/GenBank/DDBJ whole genome shotgun (WGS) entry which is preliminary data.</text>
</comment>
<dbReference type="Pfam" id="PF02779">
    <property type="entry name" value="Transket_pyr"/>
    <property type="match status" value="1"/>
</dbReference>
<dbReference type="SMART" id="SM00861">
    <property type="entry name" value="Transket_pyr"/>
    <property type="match status" value="1"/>
</dbReference>
<dbReference type="SUPFAM" id="SSF52518">
    <property type="entry name" value="Thiamin diphosphate-binding fold (THDP-binding)"/>
    <property type="match status" value="1"/>
</dbReference>
<dbReference type="RefSeq" id="WP_158425129.1">
    <property type="nucleotide sequence ID" value="NZ_JAOQJQ010000003.1"/>
</dbReference>
<dbReference type="Proteomes" id="UP001652442">
    <property type="component" value="Unassembled WGS sequence"/>
</dbReference>
<organism evidence="5 6">
    <name type="scientific">Brotonthovivens ammoniilytica</name>
    <dbReference type="NCBI Taxonomy" id="2981725"/>
    <lineage>
        <taxon>Bacteria</taxon>
        <taxon>Bacillati</taxon>
        <taxon>Bacillota</taxon>
        <taxon>Clostridia</taxon>
        <taxon>Lachnospirales</taxon>
        <taxon>Lachnospiraceae</taxon>
        <taxon>Brotonthovivens</taxon>
    </lineage>
</organism>
<dbReference type="PANTHER" id="PTHR43257">
    <property type="entry name" value="PYRUVATE DEHYDROGENASE E1 COMPONENT BETA SUBUNIT"/>
    <property type="match status" value="1"/>
</dbReference>
<dbReference type="Pfam" id="PF02780">
    <property type="entry name" value="Transketolase_C"/>
    <property type="match status" value="1"/>
</dbReference>
<name>A0ABT2TJP7_9FIRM</name>
<dbReference type="InterPro" id="IPR033248">
    <property type="entry name" value="Transketolase_C"/>
</dbReference>
<dbReference type="PANTHER" id="PTHR43257:SF2">
    <property type="entry name" value="PYRUVATE DEHYDROGENASE E1 COMPONENT SUBUNIT BETA"/>
    <property type="match status" value="1"/>
</dbReference>
<dbReference type="InterPro" id="IPR029061">
    <property type="entry name" value="THDP-binding"/>
</dbReference>
<dbReference type="Gene3D" id="3.40.50.920">
    <property type="match status" value="1"/>
</dbReference>
<protein>
    <submittedName>
        <fullName evidence="5">Alpha-ketoacid dehydrogenase subunit beta</fullName>
    </submittedName>
</protein>
<dbReference type="Gene3D" id="3.40.50.970">
    <property type="match status" value="1"/>
</dbReference>
<gene>
    <name evidence="5" type="ORF">OCV88_08765</name>
</gene>
<evidence type="ECO:0000256" key="2">
    <source>
        <dbReference type="ARBA" id="ARBA00023002"/>
    </source>
</evidence>
<dbReference type="EMBL" id="JAOQJQ010000003">
    <property type="protein sequence ID" value="MCU6762423.1"/>
    <property type="molecule type" value="Genomic_DNA"/>
</dbReference>
<keyword evidence="3" id="KW-0786">Thiamine pyrophosphate</keyword>
<keyword evidence="2" id="KW-0560">Oxidoreductase</keyword>
<evidence type="ECO:0000313" key="5">
    <source>
        <dbReference type="EMBL" id="MCU6762423.1"/>
    </source>
</evidence>
<dbReference type="SUPFAM" id="SSF52922">
    <property type="entry name" value="TK C-terminal domain-like"/>
    <property type="match status" value="1"/>
</dbReference>
<accession>A0ABT2TJP7</accession>
<proteinExistence type="predicted"/>
<evidence type="ECO:0000256" key="3">
    <source>
        <dbReference type="ARBA" id="ARBA00023052"/>
    </source>
</evidence>
<evidence type="ECO:0000259" key="4">
    <source>
        <dbReference type="SMART" id="SM00861"/>
    </source>
</evidence>
<dbReference type="InterPro" id="IPR005475">
    <property type="entry name" value="Transketolase-like_Pyr-bd"/>
</dbReference>
<evidence type="ECO:0000256" key="1">
    <source>
        <dbReference type="ARBA" id="ARBA00001964"/>
    </source>
</evidence>
<feature type="domain" description="Transketolase-like pyrimidine-binding" evidence="4">
    <location>
        <begin position="4"/>
        <end position="178"/>
    </location>
</feature>
<reference evidence="5 6" key="1">
    <citation type="journal article" date="2021" name="ISME Commun">
        <title>Automated analysis of genomic sequences facilitates high-throughput and comprehensive description of bacteria.</title>
        <authorList>
            <person name="Hitch T.C.A."/>
        </authorList>
    </citation>
    <scope>NUCLEOTIDE SEQUENCE [LARGE SCALE GENOMIC DNA]</scope>
    <source>
        <strain evidence="5 6">Sanger_109</strain>
    </source>
</reference>